<feature type="chain" id="PRO_5041343192" evidence="1">
    <location>
        <begin position="20"/>
        <end position="72"/>
    </location>
</feature>
<keyword evidence="1" id="KW-0732">Signal</keyword>
<dbReference type="AlphaFoldDB" id="A0AA39LSD6"/>
<protein>
    <submittedName>
        <fullName evidence="2">Uncharacterized protein</fullName>
    </submittedName>
</protein>
<evidence type="ECO:0000313" key="2">
    <source>
        <dbReference type="EMBL" id="KAK0407942.1"/>
    </source>
</evidence>
<evidence type="ECO:0000313" key="3">
    <source>
        <dbReference type="Proteomes" id="UP001175271"/>
    </source>
</evidence>
<keyword evidence="3" id="KW-1185">Reference proteome</keyword>
<dbReference type="EMBL" id="JAUCMV010000003">
    <property type="protein sequence ID" value="KAK0407942.1"/>
    <property type="molecule type" value="Genomic_DNA"/>
</dbReference>
<sequence>MVRLSVIVLLFALIALSSSGGIPARSPKQALPSAPIVTTNDAPLTGGYRRMFKRQCSPPYVMPDSGYFCIFG</sequence>
<organism evidence="2 3">
    <name type="scientific">Steinernema hermaphroditum</name>
    <dbReference type="NCBI Taxonomy" id="289476"/>
    <lineage>
        <taxon>Eukaryota</taxon>
        <taxon>Metazoa</taxon>
        <taxon>Ecdysozoa</taxon>
        <taxon>Nematoda</taxon>
        <taxon>Chromadorea</taxon>
        <taxon>Rhabditida</taxon>
        <taxon>Tylenchina</taxon>
        <taxon>Panagrolaimomorpha</taxon>
        <taxon>Strongyloidoidea</taxon>
        <taxon>Steinernematidae</taxon>
        <taxon>Steinernema</taxon>
    </lineage>
</organism>
<accession>A0AA39LSD6</accession>
<name>A0AA39LSD6_9BILA</name>
<evidence type="ECO:0000256" key="1">
    <source>
        <dbReference type="SAM" id="SignalP"/>
    </source>
</evidence>
<feature type="signal peptide" evidence="1">
    <location>
        <begin position="1"/>
        <end position="19"/>
    </location>
</feature>
<reference evidence="2" key="1">
    <citation type="submission" date="2023-06" db="EMBL/GenBank/DDBJ databases">
        <title>Genomic analysis of the entomopathogenic nematode Steinernema hermaphroditum.</title>
        <authorList>
            <person name="Schwarz E.M."/>
            <person name="Heppert J.K."/>
            <person name="Baniya A."/>
            <person name="Schwartz H.T."/>
            <person name="Tan C.-H."/>
            <person name="Antoshechkin I."/>
            <person name="Sternberg P.W."/>
            <person name="Goodrich-Blair H."/>
            <person name="Dillman A.R."/>
        </authorList>
    </citation>
    <scope>NUCLEOTIDE SEQUENCE</scope>
    <source>
        <strain evidence="2">PS9179</strain>
        <tissue evidence="2">Whole animal</tissue>
    </source>
</reference>
<gene>
    <name evidence="2" type="ORF">QR680_003686</name>
</gene>
<dbReference type="Proteomes" id="UP001175271">
    <property type="component" value="Unassembled WGS sequence"/>
</dbReference>
<proteinExistence type="predicted"/>
<comment type="caution">
    <text evidence="2">The sequence shown here is derived from an EMBL/GenBank/DDBJ whole genome shotgun (WGS) entry which is preliminary data.</text>
</comment>